<keyword evidence="2" id="KW-0175">Coiled coil</keyword>
<dbReference type="Proteomes" id="UP000799536">
    <property type="component" value="Unassembled WGS sequence"/>
</dbReference>
<accession>A0A9P4JWY0</accession>
<feature type="compositionally biased region" description="Basic and acidic residues" evidence="3">
    <location>
        <begin position="108"/>
        <end position="137"/>
    </location>
</feature>
<evidence type="ECO:0000256" key="1">
    <source>
        <dbReference type="ARBA" id="ARBA00093634"/>
    </source>
</evidence>
<dbReference type="GO" id="GO:0070072">
    <property type="term" value="P:vacuolar proton-transporting V-type ATPase complex assembly"/>
    <property type="evidence" value="ECO:0007669"/>
    <property type="project" value="InterPro"/>
</dbReference>
<dbReference type="GO" id="GO:0051082">
    <property type="term" value="F:unfolded protein binding"/>
    <property type="evidence" value="ECO:0007669"/>
    <property type="project" value="TreeGrafter"/>
</dbReference>
<dbReference type="PANTHER" id="PTHR31996:SF2">
    <property type="entry name" value="COILED-COIL DOMAIN-CONTAINING PROTEIN 115"/>
    <property type="match status" value="1"/>
</dbReference>
<sequence length="192" mass="21594">MGTALRAEEKEILLSRLDDLLEHYLNTLDQYQKAQEQLSKQLASAHMSLAHAQFNNNSHTRYGQDYYDGRMQASRKTTITEDDSKITFSISHKAPQADAESVLGSKKHIPEEPKDAAAKSDTETKSSPEAPRPKNTDPLRWFGILVPPTLRAAQISFISVVEGSIPQLASLTKDLRRLEIDIGRLRKQIKKL</sequence>
<dbReference type="OrthoDB" id="408631at2759"/>
<feature type="coiled-coil region" evidence="2">
    <location>
        <begin position="14"/>
        <end position="41"/>
    </location>
</feature>
<proteinExistence type="predicted"/>
<protein>
    <recommendedName>
        <fullName evidence="1">Vacuolar ATPase assembly protein VMA22</fullName>
    </recommendedName>
</protein>
<gene>
    <name evidence="4" type="ORF">GQ43DRAFT_467654</name>
</gene>
<evidence type="ECO:0000256" key="2">
    <source>
        <dbReference type="SAM" id="Coils"/>
    </source>
</evidence>
<organism evidence="4 5">
    <name type="scientific">Delitschia confertaspora ATCC 74209</name>
    <dbReference type="NCBI Taxonomy" id="1513339"/>
    <lineage>
        <taxon>Eukaryota</taxon>
        <taxon>Fungi</taxon>
        <taxon>Dikarya</taxon>
        <taxon>Ascomycota</taxon>
        <taxon>Pezizomycotina</taxon>
        <taxon>Dothideomycetes</taxon>
        <taxon>Pleosporomycetidae</taxon>
        <taxon>Pleosporales</taxon>
        <taxon>Delitschiaceae</taxon>
        <taxon>Delitschia</taxon>
    </lineage>
</organism>
<dbReference type="InterPro" id="IPR040357">
    <property type="entry name" value="Vma22/CCDC115"/>
</dbReference>
<dbReference type="PANTHER" id="PTHR31996">
    <property type="entry name" value="COILED-COIL DOMAIN-CONTAINING PROTEIN 115"/>
    <property type="match status" value="1"/>
</dbReference>
<dbReference type="Pfam" id="PF21730">
    <property type="entry name" value="Vma22_CCDC115"/>
    <property type="match status" value="1"/>
</dbReference>
<keyword evidence="5" id="KW-1185">Reference proteome</keyword>
<dbReference type="EMBL" id="ML993847">
    <property type="protein sequence ID" value="KAF2205949.1"/>
    <property type="molecule type" value="Genomic_DNA"/>
</dbReference>
<feature type="region of interest" description="Disordered" evidence="3">
    <location>
        <begin position="90"/>
        <end position="138"/>
    </location>
</feature>
<evidence type="ECO:0000313" key="4">
    <source>
        <dbReference type="EMBL" id="KAF2205949.1"/>
    </source>
</evidence>
<dbReference type="GO" id="GO:1990871">
    <property type="term" value="C:Vma12-Vma22 assembly complex"/>
    <property type="evidence" value="ECO:0007669"/>
    <property type="project" value="TreeGrafter"/>
</dbReference>
<dbReference type="AlphaFoldDB" id="A0A9P4JWY0"/>
<name>A0A9P4JWY0_9PLEO</name>
<evidence type="ECO:0000256" key="3">
    <source>
        <dbReference type="SAM" id="MobiDB-lite"/>
    </source>
</evidence>
<evidence type="ECO:0000313" key="5">
    <source>
        <dbReference type="Proteomes" id="UP000799536"/>
    </source>
</evidence>
<comment type="caution">
    <text evidence="4">The sequence shown here is derived from an EMBL/GenBank/DDBJ whole genome shotgun (WGS) entry which is preliminary data.</text>
</comment>
<reference evidence="4" key="1">
    <citation type="journal article" date="2020" name="Stud. Mycol.">
        <title>101 Dothideomycetes genomes: a test case for predicting lifestyles and emergence of pathogens.</title>
        <authorList>
            <person name="Haridas S."/>
            <person name="Albert R."/>
            <person name="Binder M."/>
            <person name="Bloem J."/>
            <person name="Labutti K."/>
            <person name="Salamov A."/>
            <person name="Andreopoulos B."/>
            <person name="Baker S."/>
            <person name="Barry K."/>
            <person name="Bills G."/>
            <person name="Bluhm B."/>
            <person name="Cannon C."/>
            <person name="Castanera R."/>
            <person name="Culley D."/>
            <person name="Daum C."/>
            <person name="Ezra D."/>
            <person name="Gonzalez J."/>
            <person name="Henrissat B."/>
            <person name="Kuo A."/>
            <person name="Liang C."/>
            <person name="Lipzen A."/>
            <person name="Lutzoni F."/>
            <person name="Magnuson J."/>
            <person name="Mondo S."/>
            <person name="Nolan M."/>
            <person name="Ohm R."/>
            <person name="Pangilinan J."/>
            <person name="Park H.-J."/>
            <person name="Ramirez L."/>
            <person name="Alfaro M."/>
            <person name="Sun H."/>
            <person name="Tritt A."/>
            <person name="Yoshinaga Y."/>
            <person name="Zwiers L.-H."/>
            <person name="Turgeon B."/>
            <person name="Goodwin S."/>
            <person name="Spatafora J."/>
            <person name="Crous P."/>
            <person name="Grigoriev I."/>
        </authorList>
    </citation>
    <scope>NUCLEOTIDE SEQUENCE</scope>
    <source>
        <strain evidence="4">ATCC 74209</strain>
    </source>
</reference>